<dbReference type="PANTHER" id="PTHR43067">
    <property type="entry name" value="OLIGOPEPTIDE/DIPEPTIDE ABC TRANSPORTER, ATPASE SUBUNIT"/>
    <property type="match status" value="1"/>
</dbReference>
<dbReference type="Proteomes" id="UP000247389">
    <property type="component" value="Unassembled WGS sequence"/>
</dbReference>
<protein>
    <submittedName>
        <fullName evidence="6">Oligopeptide/dipeptide ABC transporter, ATP-binding protein, C-terminal domain-containing protein</fullName>
    </submittedName>
    <submittedName>
        <fullName evidence="5">Peptide/nickel transport system ATP-binding protein</fullName>
    </submittedName>
</protein>
<dbReference type="RefSeq" id="WP_110301146.1">
    <property type="nucleotide sequence ID" value="NZ_FMYT01000004.1"/>
</dbReference>
<dbReference type="Pfam" id="PF08352">
    <property type="entry name" value="oligo_HPY"/>
    <property type="match status" value="1"/>
</dbReference>
<keyword evidence="1" id="KW-0813">Transport</keyword>
<dbReference type="GO" id="GO:0005524">
    <property type="term" value="F:ATP binding"/>
    <property type="evidence" value="ECO:0007669"/>
    <property type="project" value="UniProtKB-KW"/>
</dbReference>
<dbReference type="GO" id="GO:0015833">
    <property type="term" value="P:peptide transport"/>
    <property type="evidence" value="ECO:0007669"/>
    <property type="project" value="InterPro"/>
</dbReference>
<sequence length="330" mass="37352">MSENILEVKNLKAYYDILKGQVKAVDDITFTLKKGEILGLAGESGCGKSTLASTFISRKKPLKYISGDVDLVGHQIMEMSEKEFKKLRLRTISLIPQYALDAFSPTKKIKTYIADLARQHGVKTDKKFFDKVKERLDLVNLDQSVLNRYSIELSGGMKQRVIMVISTILDPEFLIADEITSALDVSSQRFVATMLANLRDLEIIGSAMFITHDLSILYQIADRIMIMYAGNFAEIGPTDEIVDNPRHPYTRSLIDSLPKVGIQYKDKRLSGIEGTPPHLLNIGKGCRFRHRCPYAIEKCEETPKREKVAEDHYVSCWRWKELGSDLSGKK</sequence>
<dbReference type="EMBL" id="FMYT01000004">
    <property type="protein sequence ID" value="SDC31059.1"/>
    <property type="molecule type" value="Genomic_DNA"/>
</dbReference>
<evidence type="ECO:0000256" key="1">
    <source>
        <dbReference type="ARBA" id="ARBA00022448"/>
    </source>
</evidence>
<dbReference type="InterPro" id="IPR027417">
    <property type="entry name" value="P-loop_NTPase"/>
</dbReference>
<dbReference type="AlphaFoldDB" id="A0A1G6KJ04"/>
<dbReference type="SMART" id="SM00382">
    <property type="entry name" value="AAA"/>
    <property type="match status" value="1"/>
</dbReference>
<evidence type="ECO:0000313" key="6">
    <source>
        <dbReference type="EMBL" id="SDC31059.1"/>
    </source>
</evidence>
<keyword evidence="2" id="KW-0547">Nucleotide-binding</keyword>
<dbReference type="NCBIfam" id="TIGR01727">
    <property type="entry name" value="oligo_HPY"/>
    <property type="match status" value="1"/>
</dbReference>
<dbReference type="PANTHER" id="PTHR43067:SF3">
    <property type="entry name" value="MALTOSE ABC TRANSPORTER, ATP-BINDING PROTEIN"/>
    <property type="match status" value="1"/>
</dbReference>
<dbReference type="EMBL" id="QICM01000028">
    <property type="protein sequence ID" value="PXV62908.1"/>
    <property type="molecule type" value="Genomic_DNA"/>
</dbReference>
<evidence type="ECO:0000256" key="2">
    <source>
        <dbReference type="ARBA" id="ARBA00022741"/>
    </source>
</evidence>
<dbReference type="Gene3D" id="3.40.50.300">
    <property type="entry name" value="P-loop containing nucleotide triphosphate hydrolases"/>
    <property type="match status" value="1"/>
</dbReference>
<dbReference type="CDD" id="cd03257">
    <property type="entry name" value="ABC_NikE_OppD_transporters"/>
    <property type="match status" value="1"/>
</dbReference>
<keyword evidence="3 6" id="KW-0067">ATP-binding</keyword>
<gene>
    <name evidence="5" type="ORF">C8C78_12826</name>
    <name evidence="6" type="ORF">SAMN04488597_104141</name>
</gene>
<evidence type="ECO:0000313" key="7">
    <source>
        <dbReference type="Proteomes" id="UP000247389"/>
    </source>
</evidence>
<evidence type="ECO:0000313" key="8">
    <source>
        <dbReference type="Proteomes" id="UP000324896"/>
    </source>
</evidence>
<dbReference type="PROSITE" id="PS50893">
    <property type="entry name" value="ABC_TRANSPORTER_2"/>
    <property type="match status" value="1"/>
</dbReference>
<reference evidence="5 7" key="2">
    <citation type="submission" date="2018-04" db="EMBL/GenBank/DDBJ databases">
        <title>Subsurface microbial communities from deep shales in Ohio and West Virginia, USA.</title>
        <authorList>
            <person name="Wrighton K."/>
        </authorList>
    </citation>
    <scope>NUCLEOTIDE SEQUENCE [LARGE SCALE GENOMIC DNA]</scope>
    <source>
        <strain evidence="5 7">MSL28</strain>
    </source>
</reference>
<evidence type="ECO:0000256" key="3">
    <source>
        <dbReference type="ARBA" id="ARBA00022840"/>
    </source>
</evidence>
<name>A0A1G6KJ04_9FIRM</name>
<dbReference type="InterPro" id="IPR003593">
    <property type="entry name" value="AAA+_ATPase"/>
</dbReference>
<dbReference type="Proteomes" id="UP000324896">
    <property type="component" value="Unassembled WGS sequence"/>
</dbReference>
<evidence type="ECO:0000313" key="5">
    <source>
        <dbReference type="EMBL" id="PXV62908.1"/>
    </source>
</evidence>
<reference evidence="6 8" key="1">
    <citation type="submission" date="2016-10" db="EMBL/GenBank/DDBJ databases">
        <authorList>
            <person name="Varghese N."/>
            <person name="Submissions S."/>
        </authorList>
    </citation>
    <scope>NUCLEOTIDE SEQUENCE [LARGE SCALE GENOMIC DNA]</scope>
    <source>
        <strain evidence="6 8">WG10</strain>
    </source>
</reference>
<organism evidence="6 8">
    <name type="scientific">Halanaerobium congolense</name>
    <dbReference type="NCBI Taxonomy" id="54121"/>
    <lineage>
        <taxon>Bacteria</taxon>
        <taxon>Bacillati</taxon>
        <taxon>Bacillota</taxon>
        <taxon>Clostridia</taxon>
        <taxon>Halanaerobiales</taxon>
        <taxon>Halanaerobiaceae</taxon>
        <taxon>Halanaerobium</taxon>
    </lineage>
</organism>
<dbReference type="SUPFAM" id="SSF52540">
    <property type="entry name" value="P-loop containing nucleoside triphosphate hydrolases"/>
    <property type="match status" value="1"/>
</dbReference>
<dbReference type="Pfam" id="PF00005">
    <property type="entry name" value="ABC_tran"/>
    <property type="match status" value="1"/>
</dbReference>
<dbReference type="PROSITE" id="PS00211">
    <property type="entry name" value="ABC_TRANSPORTER_1"/>
    <property type="match status" value="1"/>
</dbReference>
<proteinExistence type="predicted"/>
<dbReference type="InterPro" id="IPR017871">
    <property type="entry name" value="ABC_transporter-like_CS"/>
</dbReference>
<evidence type="ECO:0000259" key="4">
    <source>
        <dbReference type="PROSITE" id="PS50893"/>
    </source>
</evidence>
<feature type="domain" description="ABC transporter" evidence="4">
    <location>
        <begin position="6"/>
        <end position="254"/>
    </location>
</feature>
<dbReference type="InterPro" id="IPR013563">
    <property type="entry name" value="Oligopep_ABC_C"/>
</dbReference>
<accession>A0A1G6KJ04</accession>
<dbReference type="InterPro" id="IPR003439">
    <property type="entry name" value="ABC_transporter-like_ATP-bd"/>
</dbReference>
<dbReference type="GO" id="GO:0016887">
    <property type="term" value="F:ATP hydrolysis activity"/>
    <property type="evidence" value="ECO:0007669"/>
    <property type="project" value="InterPro"/>
</dbReference>